<proteinExistence type="predicted"/>
<evidence type="ECO:0000313" key="2">
    <source>
        <dbReference type="EMBL" id="CAD9668842.1"/>
    </source>
</evidence>
<feature type="region of interest" description="Disordered" evidence="1">
    <location>
        <begin position="106"/>
        <end position="147"/>
    </location>
</feature>
<gene>
    <name evidence="2" type="ORF">QSP1433_LOCUS2606</name>
</gene>
<evidence type="ECO:0000256" key="1">
    <source>
        <dbReference type="SAM" id="MobiDB-lite"/>
    </source>
</evidence>
<dbReference type="EMBL" id="HBHK01004323">
    <property type="protein sequence ID" value="CAD9668842.1"/>
    <property type="molecule type" value="Transcribed_RNA"/>
</dbReference>
<reference evidence="2" key="1">
    <citation type="submission" date="2021-01" db="EMBL/GenBank/DDBJ databases">
        <authorList>
            <person name="Corre E."/>
            <person name="Pelletier E."/>
            <person name="Niang G."/>
            <person name="Scheremetjew M."/>
            <person name="Finn R."/>
            <person name="Kale V."/>
            <person name="Holt S."/>
            <person name="Cochrane G."/>
            <person name="Meng A."/>
            <person name="Brown T."/>
            <person name="Cohen L."/>
        </authorList>
    </citation>
    <scope>NUCLEOTIDE SEQUENCE</scope>
    <source>
        <strain evidence="2">NY070348D</strain>
    </source>
</reference>
<name>A0A7S2W6F5_9STRA</name>
<accession>A0A7S2W6F5</accession>
<organism evidence="2">
    <name type="scientific">Mucochytrium quahogii</name>
    <dbReference type="NCBI Taxonomy" id="96639"/>
    <lineage>
        <taxon>Eukaryota</taxon>
        <taxon>Sar</taxon>
        <taxon>Stramenopiles</taxon>
        <taxon>Bigyra</taxon>
        <taxon>Labyrinthulomycetes</taxon>
        <taxon>Thraustochytrida</taxon>
        <taxon>Thraustochytriidae</taxon>
        <taxon>Mucochytrium</taxon>
    </lineage>
</organism>
<protein>
    <submittedName>
        <fullName evidence="2">Uncharacterized protein</fullName>
    </submittedName>
</protein>
<sequence length="393" mass="43451">MLGFDWMSQATNQQRKRLFSDDVGYWETHQEGDGEIMEAISFLLHDEGRPNGGAGVNNADIDYQDIKVEPIKCDFATKKKMKIEPKAPMRRPKFLQLATYSPACEEPEIAPSPLGSPMSSGSSTQYSLPSTPSCSSSSPNTPRSSPPTPAKFSGYVYSPQGVAMNPKNFVHVCSLLGAEVVPNSFGGTQVRLATPFTPLYTPITMKLGAVENHQTYVMSGNIPPRIRRRHDIFNGFMLNNNERACWCDQGNAHCVLDVSKPLREVSSSGMSINPRRIQVAHALASRVSNVTSFEKPVIKCFYVSLKSKQVKKRKPNTSGTYTGMSLGLHKHIYVLCDQSIDSRHNVMEGSAVWLVRYFVKGDLHESLKPYVDLSTTPKKLNSYGSASSIMSLD</sequence>
<feature type="compositionally biased region" description="Low complexity" evidence="1">
    <location>
        <begin position="111"/>
        <end position="143"/>
    </location>
</feature>
<dbReference type="AlphaFoldDB" id="A0A7S2W6F5"/>